<feature type="compositionally biased region" description="Basic and acidic residues" evidence="13">
    <location>
        <begin position="48"/>
        <end position="59"/>
    </location>
</feature>
<keyword evidence="10" id="KW-0804">Transcription</keyword>
<name>A0AAD7T8M7_9TELE</name>
<dbReference type="InterPro" id="IPR039746">
    <property type="entry name" value="FOG"/>
</dbReference>
<evidence type="ECO:0000256" key="13">
    <source>
        <dbReference type="SAM" id="MobiDB-lite"/>
    </source>
</evidence>
<feature type="domain" description="CCHC FOG-type" evidence="15">
    <location>
        <begin position="555"/>
        <end position="588"/>
    </location>
</feature>
<evidence type="ECO:0000256" key="12">
    <source>
        <dbReference type="PROSITE-ProRule" id="PRU00042"/>
    </source>
</evidence>
<dbReference type="Pfam" id="PF25445">
    <property type="entry name" value="CCHC_ZFPM2"/>
    <property type="match status" value="1"/>
</dbReference>
<gene>
    <name evidence="16" type="ORF">AAFF_G00383340</name>
</gene>
<keyword evidence="4" id="KW-0677">Repeat</keyword>
<dbReference type="GO" id="GO:0061629">
    <property type="term" value="F:RNA polymerase II-specific DNA-binding transcription factor binding"/>
    <property type="evidence" value="ECO:0007669"/>
    <property type="project" value="InterPro"/>
</dbReference>
<dbReference type="GO" id="GO:0007507">
    <property type="term" value="P:heart development"/>
    <property type="evidence" value="ECO:0007669"/>
    <property type="project" value="TreeGrafter"/>
</dbReference>
<dbReference type="Proteomes" id="UP001221898">
    <property type="component" value="Unassembled WGS sequence"/>
</dbReference>
<evidence type="ECO:0000256" key="5">
    <source>
        <dbReference type="ARBA" id="ARBA00022771"/>
    </source>
</evidence>
<keyword evidence="5 12" id="KW-0863">Zinc-finger</keyword>
<dbReference type="SMART" id="SM00355">
    <property type="entry name" value="ZnF_C2H2"/>
    <property type="match status" value="6"/>
</dbReference>
<evidence type="ECO:0000256" key="9">
    <source>
        <dbReference type="ARBA" id="ARBA00023159"/>
    </source>
</evidence>
<evidence type="ECO:0000256" key="6">
    <source>
        <dbReference type="ARBA" id="ARBA00022833"/>
    </source>
</evidence>
<feature type="compositionally biased region" description="Basic and acidic residues" evidence="13">
    <location>
        <begin position="155"/>
        <end position="167"/>
    </location>
</feature>
<feature type="region of interest" description="Disordered" evidence="13">
    <location>
        <begin position="422"/>
        <end position="520"/>
    </location>
</feature>
<evidence type="ECO:0000256" key="11">
    <source>
        <dbReference type="ARBA" id="ARBA00023242"/>
    </source>
</evidence>
<feature type="region of interest" description="Disordered" evidence="13">
    <location>
        <begin position="612"/>
        <end position="707"/>
    </location>
</feature>
<feature type="compositionally biased region" description="Low complexity" evidence="13">
    <location>
        <begin position="502"/>
        <end position="512"/>
    </location>
</feature>
<dbReference type="InterPro" id="IPR036236">
    <property type="entry name" value="Znf_C2H2_sf"/>
</dbReference>
<dbReference type="GO" id="GO:0008270">
    <property type="term" value="F:zinc ion binding"/>
    <property type="evidence" value="ECO:0007669"/>
    <property type="project" value="UniProtKB-KW"/>
</dbReference>
<dbReference type="PROSITE" id="PS00028">
    <property type="entry name" value="ZINC_FINGER_C2H2_1"/>
    <property type="match status" value="2"/>
</dbReference>
<feature type="domain" description="C2H2-type" evidence="14">
    <location>
        <begin position="364"/>
        <end position="393"/>
    </location>
</feature>
<dbReference type="InterPro" id="IPR013087">
    <property type="entry name" value="Znf_C2H2_type"/>
</dbReference>
<dbReference type="AlphaFoldDB" id="A0AAD7T8M7"/>
<keyword evidence="7" id="KW-0805">Transcription regulation</keyword>
<feature type="compositionally biased region" description="Acidic residues" evidence="13">
    <location>
        <begin position="120"/>
        <end position="132"/>
    </location>
</feature>
<feature type="compositionally biased region" description="Basic and acidic residues" evidence="13">
    <location>
        <begin position="648"/>
        <end position="670"/>
    </location>
</feature>
<dbReference type="PANTHER" id="PTHR12958:SF4">
    <property type="entry name" value="ZINC FINGER PROTEIN ZFPM1"/>
    <property type="match status" value="1"/>
</dbReference>
<feature type="region of interest" description="Disordered" evidence="13">
    <location>
        <begin position="738"/>
        <end position="823"/>
    </location>
</feature>
<evidence type="ECO:0000256" key="3">
    <source>
        <dbReference type="ARBA" id="ARBA00022723"/>
    </source>
</evidence>
<dbReference type="GO" id="GO:0005634">
    <property type="term" value="C:nucleus"/>
    <property type="evidence" value="ECO:0007669"/>
    <property type="project" value="UniProtKB-SubCell"/>
</dbReference>
<proteinExistence type="predicted"/>
<keyword evidence="8" id="KW-0238">DNA-binding</keyword>
<evidence type="ECO:0000259" key="14">
    <source>
        <dbReference type="PROSITE" id="PS50157"/>
    </source>
</evidence>
<feature type="compositionally biased region" description="Polar residues" evidence="13">
    <location>
        <begin position="485"/>
        <end position="497"/>
    </location>
</feature>
<dbReference type="GO" id="GO:0000122">
    <property type="term" value="P:negative regulation of transcription by RNA polymerase II"/>
    <property type="evidence" value="ECO:0007669"/>
    <property type="project" value="TreeGrafter"/>
</dbReference>
<evidence type="ECO:0008006" key="18">
    <source>
        <dbReference type="Google" id="ProtNLM"/>
    </source>
</evidence>
<feature type="compositionally biased region" description="Basic residues" evidence="13">
    <location>
        <begin position="91"/>
        <end position="102"/>
    </location>
</feature>
<organism evidence="16 17">
    <name type="scientific">Aldrovandia affinis</name>
    <dbReference type="NCBI Taxonomy" id="143900"/>
    <lineage>
        <taxon>Eukaryota</taxon>
        <taxon>Metazoa</taxon>
        <taxon>Chordata</taxon>
        <taxon>Craniata</taxon>
        <taxon>Vertebrata</taxon>
        <taxon>Euteleostomi</taxon>
        <taxon>Actinopterygii</taxon>
        <taxon>Neopterygii</taxon>
        <taxon>Teleostei</taxon>
        <taxon>Notacanthiformes</taxon>
        <taxon>Halosauridae</taxon>
        <taxon>Aldrovandia</taxon>
    </lineage>
</organism>
<comment type="subcellular location">
    <subcellularLocation>
        <location evidence="1">Nucleus</location>
    </subcellularLocation>
</comment>
<keyword evidence="17" id="KW-1185">Reference proteome</keyword>
<accession>A0AAD7T8M7</accession>
<dbReference type="Pfam" id="PF21182">
    <property type="entry name" value="FOG1-like_PR"/>
    <property type="match status" value="1"/>
</dbReference>
<dbReference type="PROSITE" id="PS50157">
    <property type="entry name" value="ZINC_FINGER_C2H2_2"/>
    <property type="match status" value="1"/>
</dbReference>
<protein>
    <recommendedName>
        <fullName evidence="18">Zinc finger protein ZFPM1</fullName>
    </recommendedName>
</protein>
<dbReference type="Gene3D" id="3.30.160.60">
    <property type="entry name" value="Classic Zinc Finger"/>
    <property type="match status" value="1"/>
</dbReference>
<feature type="compositionally biased region" description="Pro residues" evidence="13">
    <location>
        <begin position="806"/>
        <end position="819"/>
    </location>
</feature>
<keyword evidence="9" id="KW-0010">Activator</keyword>
<evidence type="ECO:0000313" key="16">
    <source>
        <dbReference type="EMBL" id="KAJ8416312.1"/>
    </source>
</evidence>
<feature type="compositionally biased region" description="Basic and acidic residues" evidence="13">
    <location>
        <begin position="677"/>
        <end position="689"/>
    </location>
</feature>
<sequence>MPRPRPEYCPPQRPLQYPPMEPPQHIQHRIPQPRPGHFPPGLIQPISSDHREQLPDRAGHGYLRPVTEPGYIVSSPRAGRFVVAENGTAMSRRKQSKPRQIKRSIGDLEEGKDHPPDEFSLSEDASDQEEGDCSPPHAPLHSEGPRTPDTAGTPGHKEEEKSPTHSGEEEDEAEPYWDGPDELHLSSVGGVRKILARQDLAPHTTWGPYSGQQGEGQDGETLGLTLVSTDTELWWKKLPVTSNHTAANCTIFSQGGNLYCKVTQAVHMGACLLARLPEPMHTETHNAPVKEEPELPCPEMQLLPQQAGMATILATAVINKDIFLCKACGIWYRSERNLQAHLMYYCASRKQEPASPPLDYPKEHICAFAPCNKSCPSASALEIHTRTHSGVREDCGVLCQVCGFAVDSPALLQWHARTHVEVRSPAPQQSPSSSESTEPARAASPDSHPPRVNAAPATPREGSPPSVRIKEEPQTDSGNKAPASRCSSPKTQPSTQVKVELPSATPGSSPGPQGAGGTGFLPQASEILAKMSEMVHIRLKQGHAPATPVCHTLATPVHKGATCFECNITFNNINNFYVHKRLYCSSRQRQGAMVAATPTTVPTAMPRVKEGAESLVTDTGLSSSPDAPTPCSVSEVQPGATAAEAEPVDVKREEPVDVKGEEPVDVKGEEQGLGEALRSEGENCERVSKASEGSQSPGGSDEEVDDPNTTFCQACNIRFSRHDNYTVHKRFYCASRHPSNLWPHAGNTGSPPQPAHTRKRKKVYEIHTMAGSGSTPDPVPPPGLSSAPSCHTQGDGPIDLRKRPRPQAPTSPHCPPQRLPPGRVVMGDLMEHVRTVHSLVRPRQARGSPPGRASPGQSEPGPWTEALHRPGLKLCPHSLNSHASPSSPLLSGCPRNGNPVPHHCWLCNIRFSSLSTFIAHRKYYCSSHSAEHVK</sequence>
<dbReference type="GO" id="GO:0009653">
    <property type="term" value="P:anatomical structure morphogenesis"/>
    <property type="evidence" value="ECO:0007669"/>
    <property type="project" value="UniProtKB-ARBA"/>
</dbReference>
<reference evidence="16" key="1">
    <citation type="journal article" date="2023" name="Science">
        <title>Genome structures resolve the early diversification of teleost fishes.</title>
        <authorList>
            <person name="Parey E."/>
            <person name="Louis A."/>
            <person name="Montfort J."/>
            <person name="Bouchez O."/>
            <person name="Roques C."/>
            <person name="Iampietro C."/>
            <person name="Lluch J."/>
            <person name="Castinel A."/>
            <person name="Donnadieu C."/>
            <person name="Desvignes T."/>
            <person name="Floi Bucao C."/>
            <person name="Jouanno E."/>
            <person name="Wen M."/>
            <person name="Mejri S."/>
            <person name="Dirks R."/>
            <person name="Jansen H."/>
            <person name="Henkel C."/>
            <person name="Chen W.J."/>
            <person name="Zahm M."/>
            <person name="Cabau C."/>
            <person name="Klopp C."/>
            <person name="Thompson A.W."/>
            <person name="Robinson-Rechavi M."/>
            <person name="Braasch I."/>
            <person name="Lecointre G."/>
            <person name="Bobe J."/>
            <person name="Postlethwait J.H."/>
            <person name="Berthelot C."/>
            <person name="Roest Crollius H."/>
            <person name="Guiguen Y."/>
        </authorList>
    </citation>
    <scope>NUCLEOTIDE SEQUENCE</scope>
    <source>
        <strain evidence="16">NC1722</strain>
    </source>
</reference>
<evidence type="ECO:0000256" key="4">
    <source>
        <dbReference type="ARBA" id="ARBA00022737"/>
    </source>
</evidence>
<feature type="compositionally biased region" description="Basic and acidic residues" evidence="13">
    <location>
        <begin position="104"/>
        <end position="117"/>
    </location>
</feature>
<feature type="domain" description="CCHC FOG-type" evidence="15">
    <location>
        <begin position="704"/>
        <end position="737"/>
    </location>
</feature>
<feature type="domain" description="CCHC FOG-type" evidence="15">
    <location>
        <begin position="317"/>
        <end position="350"/>
    </location>
</feature>
<dbReference type="PANTHER" id="PTHR12958">
    <property type="entry name" value="FRIEND OF GATA2-RELATED"/>
    <property type="match status" value="1"/>
</dbReference>
<dbReference type="GO" id="GO:0045944">
    <property type="term" value="P:positive regulation of transcription by RNA polymerase II"/>
    <property type="evidence" value="ECO:0007669"/>
    <property type="project" value="TreeGrafter"/>
</dbReference>
<evidence type="ECO:0000256" key="7">
    <source>
        <dbReference type="ARBA" id="ARBA00023015"/>
    </source>
</evidence>
<evidence type="ECO:0000256" key="8">
    <source>
        <dbReference type="ARBA" id="ARBA00023125"/>
    </source>
</evidence>
<dbReference type="PROSITE" id="PS51810">
    <property type="entry name" value="ZF_CCHC_FOG"/>
    <property type="match status" value="4"/>
</dbReference>
<evidence type="ECO:0000313" key="17">
    <source>
        <dbReference type="Proteomes" id="UP001221898"/>
    </source>
</evidence>
<keyword evidence="11" id="KW-0539">Nucleus</keyword>
<dbReference type="GO" id="GO:0030154">
    <property type="term" value="P:cell differentiation"/>
    <property type="evidence" value="ECO:0007669"/>
    <property type="project" value="UniProtKB-ARBA"/>
</dbReference>
<dbReference type="SUPFAM" id="SSF57667">
    <property type="entry name" value="beta-beta-alpha zinc fingers"/>
    <property type="match status" value="5"/>
</dbReference>
<evidence type="ECO:0000256" key="1">
    <source>
        <dbReference type="ARBA" id="ARBA00004123"/>
    </source>
</evidence>
<dbReference type="GO" id="GO:0003677">
    <property type="term" value="F:DNA binding"/>
    <property type="evidence" value="ECO:0007669"/>
    <property type="project" value="UniProtKB-KW"/>
</dbReference>
<evidence type="ECO:0000259" key="15">
    <source>
        <dbReference type="PROSITE" id="PS51810"/>
    </source>
</evidence>
<feature type="region of interest" description="Disordered" evidence="13">
    <location>
        <begin position="84"/>
        <end position="184"/>
    </location>
</feature>
<keyword evidence="2" id="KW-0678">Repressor</keyword>
<feature type="compositionally biased region" description="Polar residues" evidence="13">
    <location>
        <begin position="616"/>
        <end position="635"/>
    </location>
</feature>
<keyword evidence="6" id="KW-0862">Zinc</keyword>
<comment type="caution">
    <text evidence="16">The sequence shown here is derived from an EMBL/GenBank/DDBJ whole genome shotgun (WGS) entry which is preliminary data.</text>
</comment>
<evidence type="ECO:0000256" key="2">
    <source>
        <dbReference type="ARBA" id="ARBA00022491"/>
    </source>
</evidence>
<feature type="region of interest" description="Disordered" evidence="13">
    <location>
        <begin position="1"/>
        <end position="72"/>
    </location>
</feature>
<dbReference type="EMBL" id="JAINUG010000007">
    <property type="protein sequence ID" value="KAJ8416312.1"/>
    <property type="molecule type" value="Genomic_DNA"/>
</dbReference>
<dbReference type="InterPro" id="IPR059121">
    <property type="entry name" value="CCHC_ZFPM2-like"/>
</dbReference>
<dbReference type="InterPro" id="IPR034731">
    <property type="entry name" value="Znf_CCHC_FOG"/>
</dbReference>
<feature type="region of interest" description="Disordered" evidence="13">
    <location>
        <begin position="839"/>
        <end position="867"/>
    </location>
</feature>
<evidence type="ECO:0000256" key="10">
    <source>
        <dbReference type="ARBA" id="ARBA00023163"/>
    </source>
</evidence>
<feature type="domain" description="CCHC FOG-type" evidence="15">
    <location>
        <begin position="896"/>
        <end position="929"/>
    </location>
</feature>
<feature type="compositionally biased region" description="Low complexity" evidence="13">
    <location>
        <begin position="423"/>
        <end position="445"/>
    </location>
</feature>
<dbReference type="InterPro" id="IPR049361">
    <property type="entry name" value="ZFPM1/2_PR"/>
</dbReference>
<feature type="compositionally biased region" description="Pro residues" evidence="13">
    <location>
        <begin position="7"/>
        <end position="22"/>
    </location>
</feature>
<keyword evidence="3" id="KW-0479">Metal-binding</keyword>